<dbReference type="KEGG" id="tcn:H9L16_14645"/>
<dbReference type="RefSeq" id="WP_187552380.1">
    <property type="nucleotide sequence ID" value="NZ_BMZL01000001.1"/>
</dbReference>
<protein>
    <submittedName>
        <fullName evidence="1">Uncharacterized protein</fullName>
    </submittedName>
</protein>
<dbReference type="AlphaFoldDB" id="A0A7G9SPT8"/>
<keyword evidence="2" id="KW-1185">Reference proteome</keyword>
<sequence>MSDHNEVTWRAPHPTQGEHPLDIFERRITQAEALASVLGDGVLHGLNQTVQNSVLWLLSDTITEARIAHDAMQAAAP</sequence>
<evidence type="ECO:0000313" key="2">
    <source>
        <dbReference type="Proteomes" id="UP000515804"/>
    </source>
</evidence>
<accession>A0A7G9SPT8</accession>
<organism evidence="1 2">
    <name type="scientific">Thermomonas carbonis</name>
    <dbReference type="NCBI Taxonomy" id="1463158"/>
    <lineage>
        <taxon>Bacteria</taxon>
        <taxon>Pseudomonadati</taxon>
        <taxon>Pseudomonadota</taxon>
        <taxon>Gammaproteobacteria</taxon>
        <taxon>Lysobacterales</taxon>
        <taxon>Lysobacteraceae</taxon>
        <taxon>Thermomonas</taxon>
    </lineage>
</organism>
<reference evidence="1 2" key="1">
    <citation type="submission" date="2020-08" db="EMBL/GenBank/DDBJ databases">
        <title>Genome sequence of Thermomonas carbonis KCTC 42013T.</title>
        <authorList>
            <person name="Hyun D.-W."/>
            <person name="Bae J.-W."/>
        </authorList>
    </citation>
    <scope>NUCLEOTIDE SEQUENCE [LARGE SCALE GENOMIC DNA]</scope>
    <source>
        <strain evidence="1 2">KCTC 42013</strain>
    </source>
</reference>
<gene>
    <name evidence="1" type="ORF">H9L16_14645</name>
</gene>
<evidence type="ECO:0000313" key="1">
    <source>
        <dbReference type="EMBL" id="QNN69863.1"/>
    </source>
</evidence>
<proteinExistence type="predicted"/>
<dbReference type="Proteomes" id="UP000515804">
    <property type="component" value="Chromosome"/>
</dbReference>
<dbReference type="EMBL" id="CP060719">
    <property type="protein sequence ID" value="QNN69863.1"/>
    <property type="molecule type" value="Genomic_DNA"/>
</dbReference>
<name>A0A7G9SPT8_9GAMM</name>